<dbReference type="AlphaFoldDB" id="A0A1G6EJ43"/>
<dbReference type="GO" id="GO:0004672">
    <property type="term" value="F:protein kinase activity"/>
    <property type="evidence" value="ECO:0007669"/>
    <property type="project" value="InterPro"/>
</dbReference>
<organism evidence="4 5">
    <name type="scientific">Desulfonatronum thiosulfatophilum</name>
    <dbReference type="NCBI Taxonomy" id="617002"/>
    <lineage>
        <taxon>Bacteria</taxon>
        <taxon>Pseudomonadati</taxon>
        <taxon>Thermodesulfobacteriota</taxon>
        <taxon>Desulfovibrionia</taxon>
        <taxon>Desulfovibrionales</taxon>
        <taxon>Desulfonatronaceae</taxon>
        <taxon>Desulfonatronum</taxon>
    </lineage>
</organism>
<dbReference type="RefSeq" id="WP_092123298.1">
    <property type="nucleotide sequence ID" value="NZ_FMXO01000018.1"/>
</dbReference>
<dbReference type="InterPro" id="IPR050154">
    <property type="entry name" value="UbiB_kinase"/>
</dbReference>
<evidence type="ECO:0000256" key="1">
    <source>
        <dbReference type="ARBA" id="ARBA00009670"/>
    </source>
</evidence>
<comment type="similarity">
    <text evidence="1">Belongs to the protein kinase superfamily. ADCK protein kinase family.</text>
</comment>
<dbReference type="Pfam" id="PF03109">
    <property type="entry name" value="ABC1"/>
    <property type="match status" value="1"/>
</dbReference>
<gene>
    <name evidence="4" type="ORF">SAMN05660653_02889</name>
</gene>
<protein>
    <submittedName>
        <fullName evidence="4">Predicted unusual protein kinase regulating ubiquinone biosynthesis, AarF/ABC1/UbiB family</fullName>
    </submittedName>
</protein>
<dbReference type="InterPro" id="IPR004147">
    <property type="entry name" value="ABC1_dom"/>
</dbReference>
<dbReference type="EMBL" id="FMXO01000018">
    <property type="protein sequence ID" value="SDB57374.1"/>
    <property type="molecule type" value="Genomic_DNA"/>
</dbReference>
<dbReference type="GO" id="GO:0005524">
    <property type="term" value="F:ATP binding"/>
    <property type="evidence" value="ECO:0007669"/>
    <property type="project" value="InterPro"/>
</dbReference>
<evidence type="ECO:0000313" key="5">
    <source>
        <dbReference type="Proteomes" id="UP000198771"/>
    </source>
</evidence>
<keyword evidence="2" id="KW-0472">Membrane</keyword>
<dbReference type="InterPro" id="IPR011009">
    <property type="entry name" value="Kinase-like_dom_sf"/>
</dbReference>
<feature type="domain" description="Protein kinase" evidence="3">
    <location>
        <begin position="105"/>
        <end position="422"/>
    </location>
</feature>
<dbReference type="PANTHER" id="PTHR10566:SF113">
    <property type="entry name" value="PROTEIN ACTIVITY OF BC1 COMPLEX KINASE 7, CHLOROPLASTIC"/>
    <property type="match status" value="1"/>
</dbReference>
<dbReference type="STRING" id="617002.SAMN05660653_02889"/>
<name>A0A1G6EJ43_9BACT</name>
<dbReference type="PROSITE" id="PS50011">
    <property type="entry name" value="PROTEIN_KINASE_DOM"/>
    <property type="match status" value="1"/>
</dbReference>
<keyword evidence="4" id="KW-0830">Ubiquinone</keyword>
<accession>A0A1G6EJ43</accession>
<dbReference type="Proteomes" id="UP000198771">
    <property type="component" value="Unassembled WGS sequence"/>
</dbReference>
<keyword evidence="2" id="KW-0812">Transmembrane</keyword>
<evidence type="ECO:0000256" key="2">
    <source>
        <dbReference type="SAM" id="Phobius"/>
    </source>
</evidence>
<proteinExistence type="inferred from homology"/>
<evidence type="ECO:0000259" key="3">
    <source>
        <dbReference type="PROSITE" id="PS50011"/>
    </source>
</evidence>
<evidence type="ECO:0000313" key="4">
    <source>
        <dbReference type="EMBL" id="SDB57374.1"/>
    </source>
</evidence>
<dbReference type="SUPFAM" id="SSF56112">
    <property type="entry name" value="Protein kinase-like (PK-like)"/>
    <property type="match status" value="1"/>
</dbReference>
<dbReference type="CDD" id="cd05121">
    <property type="entry name" value="ABC1_ADCK3-like"/>
    <property type="match status" value="1"/>
</dbReference>
<feature type="transmembrane region" description="Helical" evidence="2">
    <location>
        <begin position="471"/>
        <end position="489"/>
    </location>
</feature>
<keyword evidence="4" id="KW-0808">Transferase</keyword>
<dbReference type="InterPro" id="IPR000719">
    <property type="entry name" value="Prot_kinase_dom"/>
</dbReference>
<reference evidence="4 5" key="1">
    <citation type="submission" date="2016-10" db="EMBL/GenBank/DDBJ databases">
        <authorList>
            <person name="de Groot N.N."/>
        </authorList>
    </citation>
    <scope>NUCLEOTIDE SEQUENCE [LARGE SCALE GENOMIC DNA]</scope>
    <source>
        <strain evidence="4 5">ASO4-2</strain>
    </source>
</reference>
<sequence length="516" mass="58582">MHSYYAPQRIWGAFRFLVTIFATVLKRSSILFIPPLGAVDLKRTVLDLGVSFIKLAQVLATRADFFSEEYLQELRTIHDEVAPMPQADLDVMYSRAFGTSPPFARFDAEPMASASIGQVHGAQLFNGTEVAVKIRRLDIERKVSVDINILNFFMRLFRPFFSVYTRNSLEAILSEFTLMIHKEVDMTIEMDNLRKFHDLYARDDVRFPKYYAEYSNKDALVMSFEKGVRVDDAAALERLGIPFAKIMDILIDFYTEQMLVKGLFHADPHPGNLFVGEDGTLILLDFGMVKRLTNSTKVAMIEMVEAASARDFEMFIAASERLGVVTPSAPPEEMLEFAERMFDIFGNMDLDAASMQTLALDVLFSMKDMPFKMPQEVVYVLRASTLIEGLGTNYVENFNGVKDILPVLREKLPKALGFDQGLVSQVRREISTLPMTFKRVKTIITDLSDQKLQVKISRHTVDQINDRLRNLFRPLVGGFLFILAAFFVLQLGFAYGRGIAFALFSIGVLRMYLGVR</sequence>
<keyword evidence="5" id="KW-1185">Reference proteome</keyword>
<dbReference type="OrthoDB" id="9795390at2"/>
<keyword evidence="2" id="KW-1133">Transmembrane helix</keyword>
<dbReference type="PANTHER" id="PTHR10566">
    <property type="entry name" value="CHAPERONE-ACTIVITY OF BC1 COMPLEX CABC1 -RELATED"/>
    <property type="match status" value="1"/>
</dbReference>
<keyword evidence="4" id="KW-0418">Kinase</keyword>